<dbReference type="GO" id="GO:0001731">
    <property type="term" value="P:formation of translation preinitiation complex"/>
    <property type="evidence" value="ECO:0007669"/>
    <property type="project" value="TreeGrafter"/>
</dbReference>
<dbReference type="PANTHER" id="PTHR22798:SF0">
    <property type="entry name" value="MALIGNANT T-CELL-AMPLIFIED SEQUENCE 1"/>
    <property type="match status" value="1"/>
</dbReference>
<dbReference type="Gene3D" id="3.10.400.20">
    <property type="match status" value="1"/>
</dbReference>
<keyword evidence="3" id="KW-0963">Cytoplasm</keyword>
<protein>
    <recommendedName>
        <fullName evidence="4">PUA domain-containing protein</fullName>
    </recommendedName>
</protein>
<reference evidence="5" key="1">
    <citation type="submission" date="2022-12" db="EMBL/GenBank/DDBJ databases">
        <title>Chromosome-level genome assembly of the bean flower thrips Megalurothrips usitatus.</title>
        <authorList>
            <person name="Ma L."/>
            <person name="Liu Q."/>
            <person name="Li H."/>
            <person name="Cai W."/>
        </authorList>
    </citation>
    <scope>NUCLEOTIDE SEQUENCE</scope>
    <source>
        <strain evidence="5">Cailab_2022a</strain>
    </source>
</reference>
<comment type="subcellular location">
    <subcellularLocation>
        <location evidence="1">Cytoplasm</location>
    </subcellularLocation>
</comment>
<comment type="similarity">
    <text evidence="2">Belongs to the MCTS1 family.</text>
</comment>
<name>A0AAV7Y0W1_9NEOP</name>
<dbReference type="NCBIfam" id="TIGR00451">
    <property type="entry name" value="unchar_dom_2"/>
    <property type="match status" value="1"/>
</dbReference>
<dbReference type="SMART" id="SM00359">
    <property type="entry name" value="PUA"/>
    <property type="match status" value="1"/>
</dbReference>
<dbReference type="InterPro" id="IPR004521">
    <property type="entry name" value="Uncharacterised_CHP00451"/>
</dbReference>
<dbReference type="PANTHER" id="PTHR22798">
    <property type="entry name" value="MCT-1 PROTEIN"/>
    <property type="match status" value="1"/>
</dbReference>
<evidence type="ECO:0000313" key="6">
    <source>
        <dbReference type="Proteomes" id="UP001075354"/>
    </source>
</evidence>
<dbReference type="PROSITE" id="PS50890">
    <property type="entry name" value="PUA"/>
    <property type="match status" value="1"/>
</dbReference>
<keyword evidence="6" id="KW-1185">Reference proteome</keyword>
<dbReference type="GO" id="GO:0005737">
    <property type="term" value="C:cytoplasm"/>
    <property type="evidence" value="ECO:0007669"/>
    <property type="project" value="UniProtKB-SubCell"/>
</dbReference>
<dbReference type="Pfam" id="PF01472">
    <property type="entry name" value="PUA"/>
    <property type="match status" value="1"/>
</dbReference>
<sequence>MCCPNCNCNFFLFSCIQLLHCIKFLIELVVLCFKFYGHSLTVTEIQCFQYVHRFDEKESVSGTQQLKSSVQKGIRTKLLELYPTLESYIDDILPKKDAFRIVKCHDHVEILVNSAGDLLFFRQREGPWMPTLRLLHKYPFFLPLEQVDKGAIRFVLSGANIMCPGLTSPGAKMTPVPKNTVVAIMAEGKQHALAVGITSLSTEDISKVNKGVGVENIHYLNDGLWQMKPVK</sequence>
<dbReference type="FunFam" id="3.10.400.20:FF:000001">
    <property type="entry name" value="Malignant T-cell-amplified sequence 1"/>
    <property type="match status" value="1"/>
</dbReference>
<dbReference type="Pfam" id="PF17832">
    <property type="entry name" value="Pre-PUA"/>
    <property type="match status" value="1"/>
</dbReference>
<dbReference type="EMBL" id="JAPTSV010000003">
    <property type="protein sequence ID" value="KAJ1529905.1"/>
    <property type="molecule type" value="Genomic_DNA"/>
</dbReference>
<evidence type="ECO:0000256" key="1">
    <source>
        <dbReference type="ARBA" id="ARBA00004496"/>
    </source>
</evidence>
<evidence type="ECO:0000256" key="2">
    <source>
        <dbReference type="ARBA" id="ARBA00008955"/>
    </source>
</evidence>
<accession>A0AAV7Y0W1</accession>
<feature type="domain" description="PUA" evidence="4">
    <location>
        <begin position="143"/>
        <end position="221"/>
    </location>
</feature>
<evidence type="ECO:0000259" key="4">
    <source>
        <dbReference type="SMART" id="SM00359"/>
    </source>
</evidence>
<dbReference type="AlphaFoldDB" id="A0AAV7Y0W1"/>
<evidence type="ECO:0000313" key="5">
    <source>
        <dbReference type="EMBL" id="KAJ1529905.1"/>
    </source>
</evidence>
<dbReference type="CDD" id="cd11609">
    <property type="entry name" value="MCT1_N"/>
    <property type="match status" value="1"/>
</dbReference>
<dbReference type="SUPFAM" id="SSF88697">
    <property type="entry name" value="PUA domain-like"/>
    <property type="match status" value="1"/>
</dbReference>
<evidence type="ECO:0000256" key="3">
    <source>
        <dbReference type="ARBA" id="ARBA00022490"/>
    </source>
</evidence>
<proteinExistence type="inferred from homology"/>
<dbReference type="InterPro" id="IPR015947">
    <property type="entry name" value="PUA-like_sf"/>
</dbReference>
<dbReference type="InterPro" id="IPR002478">
    <property type="entry name" value="PUA"/>
</dbReference>
<comment type="caution">
    <text evidence="5">The sequence shown here is derived from an EMBL/GenBank/DDBJ whole genome shotgun (WGS) entry which is preliminary data.</text>
</comment>
<gene>
    <name evidence="5" type="ORF">ONE63_006635</name>
</gene>
<dbReference type="InterPro" id="IPR016437">
    <property type="entry name" value="MCT-1/Tma20"/>
</dbReference>
<dbReference type="InterPro" id="IPR041366">
    <property type="entry name" value="Pre-PUA"/>
</dbReference>
<dbReference type="Proteomes" id="UP001075354">
    <property type="component" value="Chromosome 3"/>
</dbReference>
<dbReference type="CDD" id="cd21155">
    <property type="entry name" value="PUA_MCTS-1-like"/>
    <property type="match status" value="1"/>
</dbReference>
<dbReference type="GO" id="GO:0002188">
    <property type="term" value="P:translation reinitiation"/>
    <property type="evidence" value="ECO:0007669"/>
    <property type="project" value="UniProtKB-ARBA"/>
</dbReference>
<dbReference type="GO" id="GO:0003723">
    <property type="term" value="F:RNA binding"/>
    <property type="evidence" value="ECO:0007669"/>
    <property type="project" value="InterPro"/>
</dbReference>
<organism evidence="5 6">
    <name type="scientific">Megalurothrips usitatus</name>
    <name type="common">bean blossom thrips</name>
    <dbReference type="NCBI Taxonomy" id="439358"/>
    <lineage>
        <taxon>Eukaryota</taxon>
        <taxon>Metazoa</taxon>
        <taxon>Ecdysozoa</taxon>
        <taxon>Arthropoda</taxon>
        <taxon>Hexapoda</taxon>
        <taxon>Insecta</taxon>
        <taxon>Pterygota</taxon>
        <taxon>Neoptera</taxon>
        <taxon>Paraneoptera</taxon>
        <taxon>Thysanoptera</taxon>
        <taxon>Terebrantia</taxon>
        <taxon>Thripoidea</taxon>
        <taxon>Thripidae</taxon>
        <taxon>Megalurothrips</taxon>
    </lineage>
</organism>